<evidence type="ECO:0000313" key="2">
    <source>
        <dbReference type="Proteomes" id="UP000741863"/>
    </source>
</evidence>
<dbReference type="EMBL" id="JAFBEC010000028">
    <property type="protein sequence ID" value="MBM7635176.1"/>
    <property type="molecule type" value="Genomic_DNA"/>
</dbReference>
<dbReference type="Proteomes" id="UP000741863">
    <property type="component" value="Unassembled WGS sequence"/>
</dbReference>
<name>A0ABS2PJA3_9BACL</name>
<dbReference type="RefSeq" id="WP_204699882.1">
    <property type="nucleotide sequence ID" value="NZ_JAFBEC010000028.1"/>
</dbReference>
<reference evidence="1 2" key="1">
    <citation type="submission" date="2021-01" db="EMBL/GenBank/DDBJ databases">
        <title>Genomic Encyclopedia of Type Strains, Phase IV (KMG-IV): sequencing the most valuable type-strain genomes for metagenomic binning, comparative biology and taxonomic classification.</title>
        <authorList>
            <person name="Goeker M."/>
        </authorList>
    </citation>
    <scope>NUCLEOTIDE SEQUENCE [LARGE SCALE GENOMIC DNA]</scope>
    <source>
        <strain evidence="1 2">DSM 25540</strain>
    </source>
</reference>
<protein>
    <recommendedName>
        <fullName evidence="3">DUF2642 domain-containing protein</fullName>
    </recommendedName>
</protein>
<accession>A0ABS2PJA3</accession>
<comment type="caution">
    <text evidence="1">The sequence shown here is derived from an EMBL/GenBank/DDBJ whole genome shotgun (WGS) entry which is preliminary data.</text>
</comment>
<sequence>MLYAEPKVSAKEWRIIAKTLVSGRAQQVDTKLTYYDGVKQTVTGKVIDCNNTDQVVIIDDGDQFHIIPYRHIMLAALTVNE</sequence>
<proteinExistence type="predicted"/>
<evidence type="ECO:0008006" key="3">
    <source>
        <dbReference type="Google" id="ProtNLM"/>
    </source>
</evidence>
<gene>
    <name evidence="1" type="ORF">JOD17_004325</name>
</gene>
<keyword evidence="2" id="KW-1185">Reference proteome</keyword>
<evidence type="ECO:0000313" key="1">
    <source>
        <dbReference type="EMBL" id="MBM7635176.1"/>
    </source>
</evidence>
<organism evidence="1 2">
    <name type="scientific">Geomicrobium sediminis</name>
    <dbReference type="NCBI Taxonomy" id="1347788"/>
    <lineage>
        <taxon>Bacteria</taxon>
        <taxon>Bacillati</taxon>
        <taxon>Bacillota</taxon>
        <taxon>Bacilli</taxon>
        <taxon>Bacillales</taxon>
        <taxon>Geomicrobium</taxon>
    </lineage>
</organism>